<dbReference type="SMART" id="SM01234">
    <property type="entry name" value="Haemolytic"/>
    <property type="match status" value="1"/>
</dbReference>
<comment type="caution">
    <text evidence="1">The sequence shown here is derived from an EMBL/GenBank/DDBJ whole genome shotgun (WGS) entry which is preliminary data.</text>
</comment>
<dbReference type="Pfam" id="PF01809">
    <property type="entry name" value="YidD"/>
    <property type="match status" value="1"/>
</dbReference>
<evidence type="ECO:0000313" key="1">
    <source>
        <dbReference type="EMBL" id="MBE9608013.1"/>
    </source>
</evidence>
<dbReference type="AlphaFoldDB" id="A0A8J7FEN1"/>
<proteinExistence type="predicted"/>
<reference evidence="1 2" key="1">
    <citation type="submission" date="2020-10" db="EMBL/GenBank/DDBJ databases">
        <title>The genome sequence of Chitinilyticum litopenaei 4Y14.</title>
        <authorList>
            <person name="Liu Y."/>
        </authorList>
    </citation>
    <scope>NUCLEOTIDE SEQUENCE [LARGE SCALE GENOMIC DNA]</scope>
    <source>
        <strain evidence="1 2">4Y14</strain>
    </source>
</reference>
<evidence type="ECO:0000313" key="2">
    <source>
        <dbReference type="Proteomes" id="UP000604481"/>
    </source>
</evidence>
<name>A0A8J7FEN1_9NEIS</name>
<dbReference type="NCBIfam" id="TIGR00278">
    <property type="entry name" value="membrane protein insertion efficiency factor YidD"/>
    <property type="match status" value="1"/>
</dbReference>
<dbReference type="RefSeq" id="WP_194114517.1">
    <property type="nucleotide sequence ID" value="NZ_JADFUA010000001.1"/>
</dbReference>
<sequence>MRTFALWLIRQYQQHLSPKKGFRCAYRVHTGRCSCSALGYRAIRRFGLWHGTRVLRQRLLRCGIAYRRYRHSMPLASALASQRGDCDCACDFPDPGHCSINDTAELLDCCDCNWPSRKRRNEASTYLPRRH</sequence>
<keyword evidence="2" id="KW-1185">Reference proteome</keyword>
<protein>
    <submittedName>
        <fullName evidence="1">Membrane protein insertion efficiency factor YidD</fullName>
    </submittedName>
</protein>
<gene>
    <name evidence="1" type="primary">yidD</name>
    <name evidence="1" type="ORF">INR99_01500</name>
</gene>
<accession>A0A8J7FEN1</accession>
<dbReference type="EMBL" id="JADFUA010000001">
    <property type="protein sequence ID" value="MBE9608013.1"/>
    <property type="molecule type" value="Genomic_DNA"/>
</dbReference>
<dbReference type="InterPro" id="IPR002696">
    <property type="entry name" value="Membr_insert_effic_factor_YidD"/>
</dbReference>
<dbReference type="Proteomes" id="UP000604481">
    <property type="component" value="Unassembled WGS sequence"/>
</dbReference>
<organism evidence="1 2">
    <name type="scientific">Chitinilyticum piscinae</name>
    <dbReference type="NCBI Taxonomy" id="2866724"/>
    <lineage>
        <taxon>Bacteria</taxon>
        <taxon>Pseudomonadati</taxon>
        <taxon>Pseudomonadota</taxon>
        <taxon>Betaproteobacteria</taxon>
        <taxon>Neisseriales</taxon>
        <taxon>Chitinibacteraceae</taxon>
        <taxon>Chitinilyticum</taxon>
    </lineage>
</organism>